<reference evidence="1" key="2">
    <citation type="journal article" date="2015" name="Fish Shellfish Immunol.">
        <title>Early steps in the European eel (Anguilla anguilla)-Vibrio vulnificus interaction in the gills: Role of the RtxA13 toxin.</title>
        <authorList>
            <person name="Callol A."/>
            <person name="Pajuelo D."/>
            <person name="Ebbesson L."/>
            <person name="Teles M."/>
            <person name="MacKenzie S."/>
            <person name="Amaro C."/>
        </authorList>
    </citation>
    <scope>NUCLEOTIDE SEQUENCE</scope>
</reference>
<dbReference type="AlphaFoldDB" id="A0A0E9VMM7"/>
<name>A0A0E9VMM7_ANGAN</name>
<organism evidence="1">
    <name type="scientific">Anguilla anguilla</name>
    <name type="common">European freshwater eel</name>
    <name type="synonym">Muraena anguilla</name>
    <dbReference type="NCBI Taxonomy" id="7936"/>
    <lineage>
        <taxon>Eukaryota</taxon>
        <taxon>Metazoa</taxon>
        <taxon>Chordata</taxon>
        <taxon>Craniata</taxon>
        <taxon>Vertebrata</taxon>
        <taxon>Euteleostomi</taxon>
        <taxon>Actinopterygii</taxon>
        <taxon>Neopterygii</taxon>
        <taxon>Teleostei</taxon>
        <taxon>Anguilliformes</taxon>
        <taxon>Anguillidae</taxon>
        <taxon>Anguilla</taxon>
    </lineage>
</organism>
<protein>
    <submittedName>
        <fullName evidence="1">Uncharacterized protein</fullName>
    </submittedName>
</protein>
<sequence length="23" mass="2817">MKDIRMCSHSQCKIISYIIQKQY</sequence>
<accession>A0A0E9VMM7</accession>
<proteinExistence type="predicted"/>
<dbReference type="EMBL" id="GBXM01030084">
    <property type="protein sequence ID" value="JAH78493.1"/>
    <property type="molecule type" value="Transcribed_RNA"/>
</dbReference>
<reference evidence="1" key="1">
    <citation type="submission" date="2014-11" db="EMBL/GenBank/DDBJ databases">
        <authorList>
            <person name="Amaro Gonzalez C."/>
        </authorList>
    </citation>
    <scope>NUCLEOTIDE SEQUENCE</scope>
</reference>
<evidence type="ECO:0000313" key="1">
    <source>
        <dbReference type="EMBL" id="JAH78493.1"/>
    </source>
</evidence>